<evidence type="ECO:0000256" key="2">
    <source>
        <dbReference type="ARBA" id="ARBA00022578"/>
    </source>
</evidence>
<organism evidence="23 24">
    <name type="scientific">Mycena citricolor</name>
    <dbReference type="NCBI Taxonomy" id="2018698"/>
    <lineage>
        <taxon>Eukaryota</taxon>
        <taxon>Fungi</taxon>
        <taxon>Dikarya</taxon>
        <taxon>Basidiomycota</taxon>
        <taxon>Agaricomycotina</taxon>
        <taxon>Agaricomycetes</taxon>
        <taxon>Agaricomycetidae</taxon>
        <taxon>Agaricales</taxon>
        <taxon>Marasmiineae</taxon>
        <taxon>Mycenaceae</taxon>
        <taxon>Mycena</taxon>
    </lineage>
</organism>
<evidence type="ECO:0000256" key="14">
    <source>
        <dbReference type="ARBA" id="ARBA00022908"/>
    </source>
</evidence>
<sequence length="636" mass="69281">MGYLRSDPSFSLIDAGSALKEISELSDSDWTSLTDDCQRISVDTPELRIALMLQEGQPYPGETGIIPDRFIVYQTSNTEHCVMDTHLDTTAVFPTIWLDSSFDARNWYTTVLCPRVAAIPILANAAITSSKPYLVIADTGATDHCFWDRTDFTDYPPIERTRTAAGGTKFKIVGTGVVTKTYVFNGRQKTISLHALHTPEFGINLVSISKLDEKSVSVTIAKGLAVFSDPNGTPFMRAERIDGMYRLGFSSADVTAMAAKSRASPVSRETWHRRLVHIGKAGLDSLIDGDGVKGIDIVPDADHGICEDCLAGKQARRPFDGIHEPEKEVGDRVYMDLWGPAQITGVGGARWVFHAVDGASAAVWSFVLKTKESAGTFEAFKRVKAQIETQTGKRVKHVRVDGGGEFNNKTWSTYLGEEGIILEVTTPHSSAQNGVGERGIRTTISLARCLLADSGLPKSMWPKAVETATYVQWFHPKRRNDGMTPWERFFGIKPDVSHLRVFGSVAYAKIIPADAKLNSQTVKVVMVGYNGTAGYQMWHAERGQFFDARDVVFEEGSGHWSQASAAGGELEAAEPVSVPAGSATNSETAEPVPHVPVDSAHTDTDQTLPPDVLTAPPVTNAPGSTPFQPRRASLRH</sequence>
<evidence type="ECO:0000256" key="11">
    <source>
        <dbReference type="ARBA" id="ARBA00022840"/>
    </source>
</evidence>
<accession>A0AAD2Q1U0</accession>
<dbReference type="GO" id="GO:0003887">
    <property type="term" value="F:DNA-directed DNA polymerase activity"/>
    <property type="evidence" value="ECO:0007669"/>
    <property type="project" value="UniProtKB-KW"/>
</dbReference>
<evidence type="ECO:0000256" key="8">
    <source>
        <dbReference type="ARBA" id="ARBA00022741"/>
    </source>
</evidence>
<evidence type="ECO:0000256" key="4">
    <source>
        <dbReference type="ARBA" id="ARBA00022670"/>
    </source>
</evidence>
<dbReference type="InterPro" id="IPR036397">
    <property type="entry name" value="RNaseH_sf"/>
</dbReference>
<evidence type="ECO:0000256" key="1">
    <source>
        <dbReference type="ARBA" id="ARBA00002180"/>
    </source>
</evidence>
<dbReference type="Proteomes" id="UP001295794">
    <property type="component" value="Unassembled WGS sequence"/>
</dbReference>
<dbReference type="Gene3D" id="3.30.420.10">
    <property type="entry name" value="Ribonuclease H-like superfamily/Ribonuclease H"/>
    <property type="match status" value="1"/>
</dbReference>
<evidence type="ECO:0000256" key="12">
    <source>
        <dbReference type="ARBA" id="ARBA00022842"/>
    </source>
</evidence>
<dbReference type="InterPro" id="IPR025724">
    <property type="entry name" value="GAG-pre-integrase_dom"/>
</dbReference>
<dbReference type="PANTHER" id="PTHR42648:SF11">
    <property type="entry name" value="TRANSPOSON TY4-P GAG-POL POLYPROTEIN"/>
    <property type="match status" value="1"/>
</dbReference>
<dbReference type="SUPFAM" id="SSF53098">
    <property type="entry name" value="Ribonuclease H-like"/>
    <property type="match status" value="1"/>
</dbReference>
<dbReference type="InterPro" id="IPR057670">
    <property type="entry name" value="SH3_retrovirus"/>
</dbReference>
<dbReference type="GO" id="GO:0015074">
    <property type="term" value="P:DNA integration"/>
    <property type="evidence" value="ECO:0007669"/>
    <property type="project" value="UniProtKB-KW"/>
</dbReference>
<evidence type="ECO:0000256" key="19">
    <source>
        <dbReference type="ARBA" id="ARBA00048173"/>
    </source>
</evidence>
<evidence type="ECO:0000256" key="10">
    <source>
        <dbReference type="ARBA" id="ARBA00022801"/>
    </source>
</evidence>
<dbReference type="Pfam" id="PF22936">
    <property type="entry name" value="Pol_BBD"/>
    <property type="match status" value="1"/>
</dbReference>
<dbReference type="AlphaFoldDB" id="A0AAD2Q1U0"/>
<feature type="region of interest" description="Disordered" evidence="21">
    <location>
        <begin position="560"/>
        <end position="636"/>
    </location>
</feature>
<dbReference type="InterPro" id="IPR054722">
    <property type="entry name" value="PolX-like_BBD"/>
</dbReference>
<dbReference type="Pfam" id="PF25597">
    <property type="entry name" value="SH3_retrovirus"/>
    <property type="match status" value="1"/>
</dbReference>
<feature type="domain" description="Integrase catalytic" evidence="22">
    <location>
        <begin position="321"/>
        <end position="493"/>
    </location>
</feature>
<keyword evidence="8" id="KW-0547">Nucleotide-binding</keyword>
<comment type="catalytic activity">
    <reaction evidence="19">
        <text>DNA(n) + a 2'-deoxyribonucleoside 5'-triphosphate = DNA(n+1) + diphosphate</text>
        <dbReference type="Rhea" id="RHEA:22508"/>
        <dbReference type="Rhea" id="RHEA-COMP:17339"/>
        <dbReference type="Rhea" id="RHEA-COMP:17340"/>
        <dbReference type="ChEBI" id="CHEBI:33019"/>
        <dbReference type="ChEBI" id="CHEBI:61560"/>
        <dbReference type="ChEBI" id="CHEBI:173112"/>
        <dbReference type="EC" id="2.7.7.49"/>
    </reaction>
</comment>
<dbReference type="InterPro" id="IPR039537">
    <property type="entry name" value="Retrotran_Ty1/copia-like"/>
</dbReference>
<keyword evidence="13" id="KW-0694">RNA-binding</keyword>
<keyword evidence="11" id="KW-0067">ATP-binding</keyword>
<dbReference type="GO" id="GO:0004519">
    <property type="term" value="F:endonuclease activity"/>
    <property type="evidence" value="ECO:0007669"/>
    <property type="project" value="UniProtKB-KW"/>
</dbReference>
<keyword evidence="2" id="KW-0815">Transposition</keyword>
<dbReference type="GO" id="GO:0005524">
    <property type="term" value="F:ATP binding"/>
    <property type="evidence" value="ECO:0007669"/>
    <property type="project" value="UniProtKB-KW"/>
</dbReference>
<keyword evidence="3" id="KW-1188">Viral release from host cell</keyword>
<dbReference type="GO" id="GO:0006310">
    <property type="term" value="P:DNA recombination"/>
    <property type="evidence" value="ECO:0007669"/>
    <property type="project" value="UniProtKB-KW"/>
</dbReference>
<reference evidence="23" key="1">
    <citation type="submission" date="2023-11" db="EMBL/GenBank/DDBJ databases">
        <authorList>
            <person name="De Vega J J."/>
            <person name="De Vega J J."/>
        </authorList>
    </citation>
    <scope>NUCLEOTIDE SEQUENCE</scope>
</reference>
<keyword evidence="7" id="KW-0479">Metal-binding</keyword>
<keyword evidence="14" id="KW-0229">DNA integration</keyword>
<comment type="caution">
    <text evidence="23">The sequence shown here is derived from an EMBL/GenBank/DDBJ whole genome shotgun (WGS) entry which is preliminary data.</text>
</comment>
<dbReference type="PROSITE" id="PS50994">
    <property type="entry name" value="INTEGRASE"/>
    <property type="match status" value="1"/>
</dbReference>
<keyword evidence="16" id="KW-0808">Transferase</keyword>
<keyword evidence="15" id="KW-0695">RNA-directed DNA polymerase</keyword>
<evidence type="ECO:0000256" key="3">
    <source>
        <dbReference type="ARBA" id="ARBA00022612"/>
    </source>
</evidence>
<dbReference type="InterPro" id="IPR001584">
    <property type="entry name" value="Integrase_cat-core"/>
</dbReference>
<keyword evidence="4" id="KW-0645">Protease</keyword>
<evidence type="ECO:0000256" key="7">
    <source>
        <dbReference type="ARBA" id="ARBA00022723"/>
    </source>
</evidence>
<evidence type="ECO:0000313" key="24">
    <source>
        <dbReference type="Proteomes" id="UP001295794"/>
    </source>
</evidence>
<dbReference type="GO" id="GO:0006508">
    <property type="term" value="P:proteolysis"/>
    <property type="evidence" value="ECO:0007669"/>
    <property type="project" value="UniProtKB-KW"/>
</dbReference>
<dbReference type="InterPro" id="IPR012337">
    <property type="entry name" value="RNaseH-like_sf"/>
</dbReference>
<dbReference type="EMBL" id="CAVNYO010000110">
    <property type="protein sequence ID" value="CAK5266798.1"/>
    <property type="molecule type" value="Genomic_DNA"/>
</dbReference>
<evidence type="ECO:0000313" key="23">
    <source>
        <dbReference type="EMBL" id="CAK5266798.1"/>
    </source>
</evidence>
<dbReference type="GO" id="GO:0003723">
    <property type="term" value="F:RNA binding"/>
    <property type="evidence" value="ECO:0007669"/>
    <property type="project" value="UniProtKB-KW"/>
</dbReference>
<evidence type="ECO:0000259" key="22">
    <source>
        <dbReference type="PROSITE" id="PS50994"/>
    </source>
</evidence>
<evidence type="ECO:0000256" key="9">
    <source>
        <dbReference type="ARBA" id="ARBA00022759"/>
    </source>
</evidence>
<keyword evidence="6" id="KW-0540">Nuclease</keyword>
<keyword evidence="10" id="KW-0378">Hydrolase</keyword>
<gene>
    <name evidence="23" type="ORF">MYCIT1_LOCUS8759</name>
</gene>
<keyword evidence="9" id="KW-0255">Endonuclease</keyword>
<comment type="function">
    <text evidence="1">The aspartyl protease (PR) mediates the proteolytic cleavages of the Gag and Gag-Pol polyproteins after assembly of the VLP.</text>
</comment>
<keyword evidence="16" id="KW-0239">DNA-directed DNA polymerase</keyword>
<evidence type="ECO:0000256" key="18">
    <source>
        <dbReference type="ARBA" id="ARBA00023172"/>
    </source>
</evidence>
<keyword evidence="5" id="KW-0548">Nucleotidyltransferase</keyword>
<keyword evidence="12" id="KW-0460">Magnesium</keyword>
<dbReference type="PANTHER" id="PTHR42648">
    <property type="entry name" value="TRANSPOSASE, PUTATIVE-RELATED"/>
    <property type="match status" value="1"/>
</dbReference>
<keyword evidence="18" id="KW-0233">DNA recombination</keyword>
<comment type="catalytic activity">
    <reaction evidence="20">
        <text>DNA(n) + a 2'-deoxyribonucleoside 5'-triphosphate = DNA(n+1) + diphosphate</text>
        <dbReference type="Rhea" id="RHEA:22508"/>
        <dbReference type="Rhea" id="RHEA-COMP:17339"/>
        <dbReference type="Rhea" id="RHEA-COMP:17340"/>
        <dbReference type="ChEBI" id="CHEBI:33019"/>
        <dbReference type="ChEBI" id="CHEBI:61560"/>
        <dbReference type="ChEBI" id="CHEBI:173112"/>
        <dbReference type="EC" id="2.7.7.7"/>
    </reaction>
</comment>
<proteinExistence type="predicted"/>
<evidence type="ECO:0000256" key="21">
    <source>
        <dbReference type="SAM" id="MobiDB-lite"/>
    </source>
</evidence>
<name>A0AAD2Q1U0_9AGAR</name>
<evidence type="ECO:0000256" key="16">
    <source>
        <dbReference type="ARBA" id="ARBA00022932"/>
    </source>
</evidence>
<dbReference type="GO" id="GO:0032196">
    <property type="term" value="P:transposition"/>
    <property type="evidence" value="ECO:0007669"/>
    <property type="project" value="UniProtKB-KW"/>
</dbReference>
<dbReference type="GO" id="GO:0008233">
    <property type="term" value="F:peptidase activity"/>
    <property type="evidence" value="ECO:0007669"/>
    <property type="project" value="UniProtKB-KW"/>
</dbReference>
<dbReference type="Pfam" id="PF13976">
    <property type="entry name" value="gag_pre-integrs"/>
    <property type="match status" value="1"/>
</dbReference>
<evidence type="ECO:0000256" key="13">
    <source>
        <dbReference type="ARBA" id="ARBA00022884"/>
    </source>
</evidence>
<dbReference type="GO" id="GO:0005634">
    <property type="term" value="C:nucleus"/>
    <property type="evidence" value="ECO:0007669"/>
    <property type="project" value="UniProtKB-ARBA"/>
</dbReference>
<evidence type="ECO:0000256" key="17">
    <source>
        <dbReference type="ARBA" id="ARBA00023113"/>
    </source>
</evidence>
<protein>
    <recommendedName>
        <fullName evidence="22">Integrase catalytic domain-containing protein</fullName>
    </recommendedName>
</protein>
<evidence type="ECO:0000256" key="15">
    <source>
        <dbReference type="ARBA" id="ARBA00022918"/>
    </source>
</evidence>
<dbReference type="GO" id="GO:0046872">
    <property type="term" value="F:metal ion binding"/>
    <property type="evidence" value="ECO:0007669"/>
    <property type="project" value="UniProtKB-KW"/>
</dbReference>
<keyword evidence="17" id="KW-0917">Virion maturation</keyword>
<dbReference type="GO" id="GO:0003964">
    <property type="term" value="F:RNA-directed DNA polymerase activity"/>
    <property type="evidence" value="ECO:0007669"/>
    <property type="project" value="UniProtKB-KW"/>
</dbReference>
<feature type="compositionally biased region" description="Low complexity" evidence="21">
    <location>
        <begin position="563"/>
        <end position="574"/>
    </location>
</feature>
<evidence type="ECO:0000256" key="5">
    <source>
        <dbReference type="ARBA" id="ARBA00022695"/>
    </source>
</evidence>
<evidence type="ECO:0000256" key="20">
    <source>
        <dbReference type="ARBA" id="ARBA00049244"/>
    </source>
</evidence>
<keyword evidence="24" id="KW-1185">Reference proteome</keyword>
<evidence type="ECO:0000256" key="6">
    <source>
        <dbReference type="ARBA" id="ARBA00022722"/>
    </source>
</evidence>